<accession>A0ABR1RZM1</accession>
<evidence type="ECO:0000313" key="2">
    <source>
        <dbReference type="EMBL" id="KAK8023308.1"/>
    </source>
</evidence>
<sequence length="1120" mass="125266">MDVIGKVQASIAAASQETTLALANANFDMSLIRIEAPAEYKPLGSALVRSKRSVAEDGPAHVTARRLGSLFQSILPQTPNLIRAYGTRASEIAQSPVVNPKGTDADGPFKDYVGIDGTSIWAAATSGSAAIDEATAIWLELVAERKRRIHVKAATAEYFDFTDTLATKLELERAQLANWDASARSWLRAANDSPAVSTKQKTIRSILDRVNVTVRGQHDLFTSVTEAWKLSLETMEKVITGSSYSIEDGSVVIALLAWHIYPDLIVLGSRTEDIPQNDELVEPGGCITVGLKPHSLKHNDVLGVHWSLSLAHLRYYGTPKPTSRSLANTPSGNSRFSREEFTLILIGVIIARWRDEMDVSIEEAMSFMKLVFSKIVELYQTEYPGQIGSWAKAFKTAFDECDAVDNRVRSLARKFVNLGLRNQTLFKPEQNRHPSWHIHFAFLGLNGLEFARALENQEDQHRFFEAAMRRLTRPSSRRERQDCKLLLLLERRAGQEPRKLYIFTRYELNNLRKFRSSQSPICERSRGNYYIANMQDHALKNEGENVFVWADPPRPIHQYMTRHCHEKSWSTHNPLAQPHLHFRAHVFTPHFALLEADDEYETRLASFTSTRTRQEIEDYLLHSKLSKYGFLDLAANQSFFSVLRFMSRMWDFYEHLPGCRISPNILRCNLSEMAARLDSPLRRTHSPFNNPIFKSAASLLNLRSLSHKSGRDCAFKLLVLFEAGVDIETQASSVLAIRWNELVAVSTDDSLYINPVCLGHLDSNPDGSLEIRRVRGNVGRPGLSLIGWFSTRPDPEWREPSVDMWHVVNHNPFQGRVEDLFGSTSLHLKVTGWNRDIDFGGNKCVPDGSYLEAIVSAYDTGNWLGDLTYPHMGEPSLHVITQQEDCRGATPVIGTLPPEDLVLVENWEELLSPHPTQPAVVMCHGNWQARATAISLSLHKGYRTVIFNGHGCWQCAFGLLEKLKREEAAEVLGVSKESPSIADSDEMFSDDGSTSSEPNDDAEEDTDPNVSTSILKADVSDSPTGEAPLAENSNYKDQEGGDDTTLVDQGEASSSLAEVQVLGKVDTFVPKLDIFMPAEDSDSETYDSGSSTASEDIERLEEKLEEVLGTLPYKPTVFIL</sequence>
<evidence type="ECO:0000256" key="1">
    <source>
        <dbReference type="SAM" id="MobiDB-lite"/>
    </source>
</evidence>
<dbReference type="Proteomes" id="UP001396898">
    <property type="component" value="Unassembled WGS sequence"/>
</dbReference>
<protein>
    <recommendedName>
        <fullName evidence="4">Rhodanese domain-containing protein</fullName>
    </recommendedName>
</protein>
<feature type="region of interest" description="Disordered" evidence="1">
    <location>
        <begin position="973"/>
        <end position="1045"/>
    </location>
</feature>
<feature type="region of interest" description="Disordered" evidence="1">
    <location>
        <begin position="1078"/>
        <end position="1097"/>
    </location>
</feature>
<gene>
    <name evidence="2" type="ORF">PG991_006547</name>
</gene>
<dbReference type="EMBL" id="JAQQWI010000008">
    <property type="protein sequence ID" value="KAK8023308.1"/>
    <property type="molecule type" value="Genomic_DNA"/>
</dbReference>
<comment type="caution">
    <text evidence="2">The sequence shown here is derived from an EMBL/GenBank/DDBJ whole genome shotgun (WGS) entry which is preliminary data.</text>
</comment>
<organism evidence="2 3">
    <name type="scientific">Apiospora marii</name>
    <dbReference type="NCBI Taxonomy" id="335849"/>
    <lineage>
        <taxon>Eukaryota</taxon>
        <taxon>Fungi</taxon>
        <taxon>Dikarya</taxon>
        <taxon>Ascomycota</taxon>
        <taxon>Pezizomycotina</taxon>
        <taxon>Sordariomycetes</taxon>
        <taxon>Xylariomycetidae</taxon>
        <taxon>Amphisphaeriales</taxon>
        <taxon>Apiosporaceae</taxon>
        <taxon>Apiospora</taxon>
    </lineage>
</organism>
<name>A0ABR1RZM1_9PEZI</name>
<evidence type="ECO:0000313" key="3">
    <source>
        <dbReference type="Proteomes" id="UP001396898"/>
    </source>
</evidence>
<keyword evidence="3" id="KW-1185">Reference proteome</keyword>
<reference evidence="2 3" key="1">
    <citation type="submission" date="2023-01" db="EMBL/GenBank/DDBJ databases">
        <title>Analysis of 21 Apiospora genomes using comparative genomics revels a genus with tremendous synthesis potential of carbohydrate active enzymes and secondary metabolites.</title>
        <authorList>
            <person name="Sorensen T."/>
        </authorList>
    </citation>
    <scope>NUCLEOTIDE SEQUENCE [LARGE SCALE GENOMIC DNA]</scope>
    <source>
        <strain evidence="2 3">CBS 20057</strain>
    </source>
</reference>
<proteinExistence type="predicted"/>
<evidence type="ECO:0008006" key="4">
    <source>
        <dbReference type="Google" id="ProtNLM"/>
    </source>
</evidence>
<feature type="compositionally biased region" description="Acidic residues" evidence="1">
    <location>
        <begin position="998"/>
        <end position="1007"/>
    </location>
</feature>